<comment type="caution">
    <text evidence="1">The sequence shown here is derived from an EMBL/GenBank/DDBJ whole genome shotgun (WGS) entry which is preliminary data.</text>
</comment>
<protein>
    <recommendedName>
        <fullName evidence="2">N-acetyltransferase domain-containing protein</fullName>
    </recommendedName>
</protein>
<proteinExistence type="predicted"/>
<dbReference type="Gene3D" id="3.40.630.30">
    <property type="match status" value="1"/>
</dbReference>
<reference evidence="1" key="1">
    <citation type="journal article" date="2014" name="Front. Microbiol.">
        <title>High frequency of phylogenetically diverse reductive dehalogenase-homologous genes in deep subseafloor sedimentary metagenomes.</title>
        <authorList>
            <person name="Kawai M."/>
            <person name="Futagami T."/>
            <person name="Toyoda A."/>
            <person name="Takaki Y."/>
            <person name="Nishi S."/>
            <person name="Hori S."/>
            <person name="Arai W."/>
            <person name="Tsubouchi T."/>
            <person name="Morono Y."/>
            <person name="Uchiyama I."/>
            <person name="Ito T."/>
            <person name="Fujiyama A."/>
            <person name="Inagaki F."/>
            <person name="Takami H."/>
        </authorList>
    </citation>
    <scope>NUCLEOTIDE SEQUENCE</scope>
    <source>
        <strain evidence="1">Expedition CK06-06</strain>
    </source>
</reference>
<feature type="non-terminal residue" evidence="1">
    <location>
        <position position="63"/>
    </location>
</feature>
<accession>X1JG57</accession>
<dbReference type="InterPro" id="IPR016181">
    <property type="entry name" value="Acyl_CoA_acyltransferase"/>
</dbReference>
<dbReference type="AlphaFoldDB" id="X1JG57"/>
<dbReference type="SUPFAM" id="SSF55729">
    <property type="entry name" value="Acyl-CoA N-acyltransferases (Nat)"/>
    <property type="match status" value="1"/>
</dbReference>
<evidence type="ECO:0000313" key="1">
    <source>
        <dbReference type="EMBL" id="GAH80485.1"/>
    </source>
</evidence>
<organism evidence="1">
    <name type="scientific">marine sediment metagenome</name>
    <dbReference type="NCBI Taxonomy" id="412755"/>
    <lineage>
        <taxon>unclassified sequences</taxon>
        <taxon>metagenomes</taxon>
        <taxon>ecological metagenomes</taxon>
    </lineage>
</organism>
<gene>
    <name evidence="1" type="ORF">S03H2_66413</name>
</gene>
<evidence type="ECO:0008006" key="2">
    <source>
        <dbReference type="Google" id="ProtNLM"/>
    </source>
</evidence>
<sequence length="63" mass="7518">MRLETKRLILRTPRKSDWKDIVEAVGDIKVSKFLSLVPHPYKKKDALLWINECIKKARKKKRT</sequence>
<dbReference type="EMBL" id="BARU01043357">
    <property type="protein sequence ID" value="GAH80485.1"/>
    <property type="molecule type" value="Genomic_DNA"/>
</dbReference>
<name>X1JG57_9ZZZZ</name>